<gene>
    <name evidence="8" type="ORF">BIY29_15240</name>
</gene>
<feature type="transmembrane region" description="Helical" evidence="7">
    <location>
        <begin position="40"/>
        <end position="59"/>
    </location>
</feature>
<proteinExistence type="inferred from homology"/>
<dbReference type="InterPro" id="IPR042217">
    <property type="entry name" value="T4SS_VirB10/TrbI"/>
</dbReference>
<reference evidence="8 9" key="1">
    <citation type="submission" date="2016-09" db="EMBL/GenBank/DDBJ databases">
        <authorList>
            <person name="Doonan J."/>
            <person name="Pachebat J.A."/>
            <person name="Golyshin P.N."/>
            <person name="Denman S."/>
            <person name="Mcdonald J.E."/>
        </authorList>
    </citation>
    <scope>NUCLEOTIDE SEQUENCE [LARGE SCALE GENOMIC DNA]</scope>
    <source>
        <strain evidence="8 9">NCPPB 3934</strain>
    </source>
</reference>
<keyword evidence="5 7" id="KW-0472">Membrane</keyword>
<dbReference type="Pfam" id="PF03743">
    <property type="entry name" value="TrbI"/>
    <property type="match status" value="1"/>
</dbReference>
<keyword evidence="3 7" id="KW-0812">Transmembrane</keyword>
<evidence type="ECO:0000313" key="8">
    <source>
        <dbReference type="EMBL" id="RLM20434.1"/>
    </source>
</evidence>
<comment type="similarity">
    <text evidence="2">Belongs to the TrbI/VirB10 family.</text>
</comment>
<name>A0A421DKU5_9GAMM</name>
<feature type="region of interest" description="Disordered" evidence="6">
    <location>
        <begin position="182"/>
        <end position="224"/>
    </location>
</feature>
<organism evidence="8 9">
    <name type="scientific">Brenneria alni</name>
    <dbReference type="NCBI Taxonomy" id="71656"/>
    <lineage>
        <taxon>Bacteria</taxon>
        <taxon>Pseudomonadati</taxon>
        <taxon>Pseudomonadota</taxon>
        <taxon>Gammaproteobacteria</taxon>
        <taxon>Enterobacterales</taxon>
        <taxon>Pectobacteriaceae</taxon>
        <taxon>Brenneria</taxon>
    </lineage>
</organism>
<sequence>MSQDDTPDLAAPQAAGKIAPEAVALRAQPRPVTRLNRRTLAILAGGLSVAVLGALMWSLQPQRRGANEQTELYNVDRVSKSEGLDALPADYSKLPPALPPAVPELGPPLPGDLGPAIVKSQQPVTAAYAAPGHDPNDALRKEAEAAAASSVFFRSGTQRAAAAAQSQVAAAPGFAANAAFDPMAAGPASTPAQPADPTAVQNQQDQKEAFQKAGTAETRNSGNLQMPASPYQVMAGTVIAGALVTGVKSDLPGDVIATVTEPVYDTATGRFLLIPQGSRILGRYNSQVSYGQSRVQVVWNRIILPDTSSLTLDNLVGADPAGYAGLEDDVDYHWGRIFAGAALTTLLGVGAELAAPENRQDGDRIIIAGRDSLQDSVNQVGQEMTGRNFNIQPTLTERSGLPVRIIVNRDLVFR</sequence>
<dbReference type="InterPro" id="IPR005498">
    <property type="entry name" value="T4SS_VirB10/TraB/TrbI"/>
</dbReference>
<evidence type="ECO:0000313" key="9">
    <source>
        <dbReference type="Proteomes" id="UP000285648"/>
    </source>
</evidence>
<evidence type="ECO:0000256" key="2">
    <source>
        <dbReference type="ARBA" id="ARBA00010265"/>
    </source>
</evidence>
<evidence type="ECO:0000256" key="5">
    <source>
        <dbReference type="ARBA" id="ARBA00023136"/>
    </source>
</evidence>
<evidence type="ECO:0000256" key="7">
    <source>
        <dbReference type="SAM" id="Phobius"/>
    </source>
</evidence>
<keyword evidence="4 7" id="KW-1133">Transmembrane helix</keyword>
<dbReference type="RefSeq" id="WP_121576025.1">
    <property type="nucleotide sequence ID" value="NZ_MJLZ01000040.1"/>
</dbReference>
<dbReference type="Proteomes" id="UP000285648">
    <property type="component" value="Unassembled WGS sequence"/>
</dbReference>
<dbReference type="CDD" id="cd16429">
    <property type="entry name" value="VirB10"/>
    <property type="match status" value="1"/>
</dbReference>
<accession>A0A421DKU5</accession>
<evidence type="ECO:0000256" key="1">
    <source>
        <dbReference type="ARBA" id="ARBA00004167"/>
    </source>
</evidence>
<comment type="caution">
    <text evidence="8">The sequence shown here is derived from an EMBL/GenBank/DDBJ whole genome shotgun (WGS) entry which is preliminary data.</text>
</comment>
<protein>
    <submittedName>
        <fullName evidence="8">Conjugal transfer protein TrbI</fullName>
    </submittedName>
</protein>
<keyword evidence="9" id="KW-1185">Reference proteome</keyword>
<dbReference type="EMBL" id="MJLZ01000040">
    <property type="protein sequence ID" value="RLM20434.1"/>
    <property type="molecule type" value="Genomic_DNA"/>
</dbReference>
<dbReference type="Gene3D" id="2.40.128.260">
    <property type="entry name" value="Type IV secretion system, VirB10/TraB/TrbI"/>
    <property type="match status" value="1"/>
</dbReference>
<evidence type="ECO:0000256" key="6">
    <source>
        <dbReference type="SAM" id="MobiDB-lite"/>
    </source>
</evidence>
<comment type="subcellular location">
    <subcellularLocation>
        <location evidence="1">Membrane</location>
        <topology evidence="1">Single-pass membrane protein</topology>
    </subcellularLocation>
</comment>
<dbReference type="GO" id="GO:0016020">
    <property type="term" value="C:membrane"/>
    <property type="evidence" value="ECO:0007669"/>
    <property type="project" value="UniProtKB-SubCell"/>
</dbReference>
<dbReference type="AlphaFoldDB" id="A0A421DKU5"/>
<evidence type="ECO:0000256" key="3">
    <source>
        <dbReference type="ARBA" id="ARBA00022692"/>
    </source>
</evidence>
<evidence type="ECO:0000256" key="4">
    <source>
        <dbReference type="ARBA" id="ARBA00022989"/>
    </source>
</evidence>
<dbReference type="OrthoDB" id="9766860at2"/>